<dbReference type="Pfam" id="PF01594">
    <property type="entry name" value="AI-2E_transport"/>
    <property type="match status" value="1"/>
</dbReference>
<feature type="transmembrane region" description="Helical" evidence="6">
    <location>
        <begin position="98"/>
        <end position="118"/>
    </location>
</feature>
<feature type="transmembrane region" description="Helical" evidence="6">
    <location>
        <begin position="333"/>
        <end position="362"/>
    </location>
</feature>
<keyword evidence="3 6" id="KW-0812">Transmembrane</keyword>
<evidence type="ECO:0000313" key="8">
    <source>
        <dbReference type="Proteomes" id="UP001363010"/>
    </source>
</evidence>
<accession>A0ABU8W488</accession>
<evidence type="ECO:0000313" key="7">
    <source>
        <dbReference type="EMBL" id="MEJ8824859.1"/>
    </source>
</evidence>
<evidence type="ECO:0000256" key="4">
    <source>
        <dbReference type="ARBA" id="ARBA00022989"/>
    </source>
</evidence>
<organism evidence="7 8">
    <name type="scientific">Variovorax humicola</name>
    <dbReference type="NCBI Taxonomy" id="1769758"/>
    <lineage>
        <taxon>Bacteria</taxon>
        <taxon>Pseudomonadati</taxon>
        <taxon>Pseudomonadota</taxon>
        <taxon>Betaproteobacteria</taxon>
        <taxon>Burkholderiales</taxon>
        <taxon>Comamonadaceae</taxon>
        <taxon>Variovorax</taxon>
    </lineage>
</organism>
<proteinExistence type="inferred from homology"/>
<dbReference type="InterPro" id="IPR002549">
    <property type="entry name" value="AI-2E-like"/>
</dbReference>
<feature type="transmembrane region" description="Helical" evidence="6">
    <location>
        <begin position="35"/>
        <end position="68"/>
    </location>
</feature>
<reference evidence="7 8" key="1">
    <citation type="submission" date="2024-03" db="EMBL/GenBank/DDBJ databases">
        <title>Novel species of the genus Variovorax.</title>
        <authorList>
            <person name="Liu Q."/>
            <person name="Xin Y.-H."/>
        </authorList>
    </citation>
    <scope>NUCLEOTIDE SEQUENCE [LARGE SCALE GENOMIC DNA]</scope>
    <source>
        <strain evidence="7 8">KACC 18501</strain>
    </source>
</reference>
<evidence type="ECO:0000256" key="5">
    <source>
        <dbReference type="ARBA" id="ARBA00023136"/>
    </source>
</evidence>
<evidence type="ECO:0000256" key="2">
    <source>
        <dbReference type="ARBA" id="ARBA00009773"/>
    </source>
</evidence>
<evidence type="ECO:0000256" key="1">
    <source>
        <dbReference type="ARBA" id="ARBA00004141"/>
    </source>
</evidence>
<protein>
    <submittedName>
        <fullName evidence="7">AI-2E family transporter</fullName>
    </submittedName>
</protein>
<comment type="subcellular location">
    <subcellularLocation>
        <location evidence="1">Membrane</location>
        <topology evidence="1">Multi-pass membrane protein</topology>
    </subcellularLocation>
</comment>
<feature type="transmembrane region" description="Helical" evidence="6">
    <location>
        <begin position="268"/>
        <end position="286"/>
    </location>
</feature>
<keyword evidence="4 6" id="KW-1133">Transmembrane helix</keyword>
<dbReference type="Proteomes" id="UP001363010">
    <property type="component" value="Unassembled WGS sequence"/>
</dbReference>
<feature type="transmembrane region" description="Helical" evidence="6">
    <location>
        <begin position="187"/>
        <end position="208"/>
    </location>
</feature>
<feature type="transmembrane region" description="Helical" evidence="6">
    <location>
        <begin position="293"/>
        <end position="313"/>
    </location>
</feature>
<name>A0ABU8W488_9BURK</name>
<evidence type="ECO:0000256" key="6">
    <source>
        <dbReference type="SAM" id="Phobius"/>
    </source>
</evidence>
<evidence type="ECO:0000256" key="3">
    <source>
        <dbReference type="ARBA" id="ARBA00022692"/>
    </source>
</evidence>
<comment type="similarity">
    <text evidence="2">Belongs to the autoinducer-2 exporter (AI-2E) (TC 2.A.86) family.</text>
</comment>
<keyword evidence="5 6" id="KW-0472">Membrane</keyword>
<gene>
    <name evidence="7" type="ORF">WKW80_22990</name>
</gene>
<comment type="caution">
    <text evidence="7">The sequence shown here is derived from an EMBL/GenBank/DDBJ whole genome shotgun (WGS) entry which is preliminary data.</text>
</comment>
<feature type="transmembrane region" description="Helical" evidence="6">
    <location>
        <begin position="229"/>
        <end position="256"/>
    </location>
</feature>
<sequence length="372" mass="40371">MDSLRPPPKSPAHPLARPPVDLAAEPLTPAYESRFLAPVSLLLVCGTLLLVMWLGLLPGLLCVCMGFLGTRWLSRVMDRTLRGLRRWPRDADGRPRGAPGLAATLGLLAPVVVLILLVTRSSSLLLDAPAQYRNLLDFIARTVLELRQKLPREIGATLPEGAADVQRVFAGYLRAEAGALAHTGGTWLNALLFAYVGLVIGTLAAVHSPTPRGPLAEQLRRRAHLFGEAFHQIVAAQFWIAATNTVFTAIFLLFALPMWQQQLPYTPLLIALTFLAGLVPIVGNLVCNAVITLVGLSVSPTTAFICLAFLVLIHKAEYLINAKVVGSRTEMRVWELLTVMFIAEAAYGPPGLVAAPLFYAYLKKELKAAKLI</sequence>
<dbReference type="EMBL" id="JBBKZV010000017">
    <property type="protein sequence ID" value="MEJ8824859.1"/>
    <property type="molecule type" value="Genomic_DNA"/>
</dbReference>
<keyword evidence="8" id="KW-1185">Reference proteome</keyword>
<dbReference type="RefSeq" id="WP_340365884.1">
    <property type="nucleotide sequence ID" value="NZ_JBBKZV010000017.1"/>
</dbReference>